<evidence type="ECO:0000256" key="1">
    <source>
        <dbReference type="SAM" id="SignalP"/>
    </source>
</evidence>
<dbReference type="RefSeq" id="WP_115405957.1">
    <property type="nucleotide sequence ID" value="NZ_UGYV01000001.1"/>
</dbReference>
<evidence type="ECO:0000313" key="3">
    <source>
        <dbReference type="EMBL" id="SUI74883.1"/>
    </source>
</evidence>
<dbReference type="Pfam" id="PF07995">
    <property type="entry name" value="GSDH"/>
    <property type="match status" value="1"/>
</dbReference>
<dbReference type="GO" id="GO:0016491">
    <property type="term" value="F:oxidoreductase activity"/>
    <property type="evidence" value="ECO:0007669"/>
    <property type="project" value="UniProtKB-KW"/>
</dbReference>
<sequence>MKRTTLTLALCLFTFQAEVYAEVTRAAPLNVKTEAGNIQIKTIAEGLENIWGMAFLPDGNMLVTERAGRMRIVSTTGKVGEPLTGLPPMYAKGQGGLLDVVLAPDFATSQKIYFSYAEPAEGEASELNSTAVSFAVLNGNKLENLTRVFSQQPKINSGHHFGSRLVWAPDGTLFITLGDRYSEKDKAQTLDNHLGKVVRINADGSVPQNNPFVNTAGALPEIWSIGHRNMQGAAINPTSKVLWTGEHGPQGGDELNIDQAAKNYGWPVITYGENYGGGKIGEGTHKTGMEQPVYKWVPSIATAGFMFYTGDKFPQWQNNILLASLKEKTLVRLVLNGDKIIKEERLLKNELGQRLRTVVQGPDGLIYLVTDEAKSKIYQISPQ</sequence>
<keyword evidence="1" id="KW-0732">Signal</keyword>
<dbReference type="InterPro" id="IPR011041">
    <property type="entry name" value="Quinoprot_gluc/sorb_DH_b-prop"/>
</dbReference>
<evidence type="ECO:0000259" key="2">
    <source>
        <dbReference type="Pfam" id="PF07995"/>
    </source>
</evidence>
<feature type="chain" id="PRO_5016904626" evidence="1">
    <location>
        <begin position="22"/>
        <end position="383"/>
    </location>
</feature>
<name>A0A380A7H7_9GAMM</name>
<dbReference type="Proteomes" id="UP000255061">
    <property type="component" value="Unassembled WGS sequence"/>
</dbReference>
<dbReference type="InterPro" id="IPR011042">
    <property type="entry name" value="6-blade_b-propeller_TolB-like"/>
</dbReference>
<dbReference type="PANTHER" id="PTHR19328">
    <property type="entry name" value="HEDGEHOG-INTERACTING PROTEIN"/>
    <property type="match status" value="1"/>
</dbReference>
<organism evidence="3 4">
    <name type="scientific">Shewanella morhuae</name>
    <dbReference type="NCBI Taxonomy" id="365591"/>
    <lineage>
        <taxon>Bacteria</taxon>
        <taxon>Pseudomonadati</taxon>
        <taxon>Pseudomonadota</taxon>
        <taxon>Gammaproteobacteria</taxon>
        <taxon>Alteromonadales</taxon>
        <taxon>Shewanellaceae</taxon>
        <taxon>Shewanella</taxon>
    </lineage>
</organism>
<protein>
    <submittedName>
        <fullName evidence="3">Soluble aldose sugar dehydrogenase yliI</fullName>
        <ecNumber evidence="3">1.1.5.-</ecNumber>
    </submittedName>
</protein>
<dbReference type="SUPFAM" id="SSF50952">
    <property type="entry name" value="Soluble quinoprotein glucose dehydrogenase"/>
    <property type="match status" value="1"/>
</dbReference>
<proteinExistence type="predicted"/>
<feature type="domain" description="Glucose/Sorbosone dehydrogenase" evidence="2">
    <location>
        <begin position="47"/>
        <end position="378"/>
    </location>
</feature>
<accession>A0A380A7H7</accession>
<dbReference type="InterPro" id="IPR012938">
    <property type="entry name" value="Glc/Sorbosone_DH"/>
</dbReference>
<feature type="signal peptide" evidence="1">
    <location>
        <begin position="1"/>
        <end position="21"/>
    </location>
</feature>
<dbReference type="AlphaFoldDB" id="A0A380A7H7"/>
<gene>
    <name evidence="3" type="primary">yliI</name>
    <name evidence="3" type="ORF">NCTC10736_01660</name>
</gene>
<reference evidence="3 4" key="1">
    <citation type="submission" date="2018-06" db="EMBL/GenBank/DDBJ databases">
        <authorList>
            <consortium name="Pathogen Informatics"/>
            <person name="Doyle S."/>
        </authorList>
    </citation>
    <scope>NUCLEOTIDE SEQUENCE [LARGE SCALE GENOMIC DNA]</scope>
    <source>
        <strain evidence="3 4">NCTC10736</strain>
    </source>
</reference>
<dbReference type="EMBL" id="UGYV01000001">
    <property type="protein sequence ID" value="SUI74883.1"/>
    <property type="molecule type" value="Genomic_DNA"/>
</dbReference>
<dbReference type="PANTHER" id="PTHR19328:SF75">
    <property type="entry name" value="ALDOSE SUGAR DEHYDROGENASE YLII"/>
    <property type="match status" value="1"/>
</dbReference>
<dbReference type="EC" id="1.1.5.-" evidence="3"/>
<dbReference type="Gene3D" id="2.120.10.30">
    <property type="entry name" value="TolB, C-terminal domain"/>
    <property type="match status" value="1"/>
</dbReference>
<evidence type="ECO:0000313" key="4">
    <source>
        <dbReference type="Proteomes" id="UP000255061"/>
    </source>
</evidence>
<keyword evidence="3" id="KW-0560">Oxidoreductase</keyword>